<name>A0ACB6ZFJ3_THEGA</name>
<gene>
    <name evidence="1" type="ORF">BDM02DRAFT_3115185</name>
</gene>
<accession>A0ACB6ZFJ3</accession>
<sequence length="667" mass="73426">MFYSEAILSRRGPLAKVWLAAHMERKLSKTQTLQTDIEKSVDAIVGQEVEVMALRLSGQLLLGVVRIYSRKAKYLLDDCNDALLRIKMAFRPGIVDMTEEQLAVNKNAITLQGNDLDLLLPDLDWDQNFQYRPAPLPGQHIARRADVTLAAFDDFQMDYAGYYDLDLGPDDGIGSQDYALPLDFGPQPGAEEPTEGSEAPGLEEETMSVEVGREAAPPRAPRESLDSRLLGRGREDLEVLSAVSRAVSEQPFDDFGLGAGDLTIEGLTFEDVALPVISDREKTPGQTTRASSPLTEPPQTPPDIETVPQPVEKAKRRVKEKKAIVDEETEMPGARTGRGAGVFARNDRDISDILTQHQYLPRSALVMQLMEIRNDPLAYFMPTKVTPQGTFVYAGPPGLSGELAEMFMRPALPAPGKKQQKPPSAGKKRKALGRESEEDEEEMERMRKRVHVPESVGVPSEALGRMSLEPGLEFETGAPVEEFQMPVVEDVPMPDVSVEQGEIPRGRSVSIVPSHRSRVSTPALENPPFDETEPTYADSTCPIAMFDERGVPSQAPPEAEGQRDGKGYSRNTIKALNLIRGELQVEEGGAEKVMSFNEMAHKASRRAASAFFFELLLLSTKDCIRVTQEAPFENIEIRAKDKLWADQRGFSVAPASSIGRSGSQSQV</sequence>
<keyword evidence="2" id="KW-1185">Reference proteome</keyword>
<reference evidence="1" key="1">
    <citation type="submission" date="2019-10" db="EMBL/GenBank/DDBJ databases">
        <authorList>
            <consortium name="DOE Joint Genome Institute"/>
            <person name="Kuo A."/>
            <person name="Miyauchi S."/>
            <person name="Kiss E."/>
            <person name="Drula E."/>
            <person name="Kohler A."/>
            <person name="Sanchez-Garcia M."/>
            <person name="Andreopoulos B."/>
            <person name="Barry K.W."/>
            <person name="Bonito G."/>
            <person name="Buee M."/>
            <person name="Carver A."/>
            <person name="Chen C."/>
            <person name="Cichocki N."/>
            <person name="Clum A."/>
            <person name="Culley D."/>
            <person name="Crous P.W."/>
            <person name="Fauchery L."/>
            <person name="Girlanda M."/>
            <person name="Hayes R."/>
            <person name="Keri Z."/>
            <person name="Labutti K."/>
            <person name="Lipzen A."/>
            <person name="Lombard V."/>
            <person name="Magnuson J."/>
            <person name="Maillard F."/>
            <person name="Morin E."/>
            <person name="Murat C."/>
            <person name="Nolan M."/>
            <person name="Ohm R."/>
            <person name="Pangilinan J."/>
            <person name="Pereira M."/>
            <person name="Perotto S."/>
            <person name="Peter M."/>
            <person name="Riley R."/>
            <person name="Sitrit Y."/>
            <person name="Stielow B."/>
            <person name="Szollosi G."/>
            <person name="Zifcakova L."/>
            <person name="Stursova M."/>
            <person name="Spatafora J.W."/>
            <person name="Tedersoo L."/>
            <person name="Vaario L.-M."/>
            <person name="Yamada A."/>
            <person name="Yan M."/>
            <person name="Wang P."/>
            <person name="Xu J."/>
            <person name="Bruns T."/>
            <person name="Baldrian P."/>
            <person name="Vilgalys R."/>
            <person name="Henrissat B."/>
            <person name="Grigoriev I.V."/>
            <person name="Hibbett D."/>
            <person name="Nagy L.G."/>
            <person name="Martin F.M."/>
        </authorList>
    </citation>
    <scope>NUCLEOTIDE SEQUENCE</scope>
    <source>
        <strain evidence="1">P2</strain>
    </source>
</reference>
<proteinExistence type="predicted"/>
<comment type="caution">
    <text evidence="1">The sequence shown here is derived from an EMBL/GenBank/DDBJ whole genome shotgun (WGS) entry which is preliminary data.</text>
</comment>
<dbReference type="EMBL" id="MU118011">
    <property type="protein sequence ID" value="KAF9648575.1"/>
    <property type="molecule type" value="Genomic_DNA"/>
</dbReference>
<protein>
    <submittedName>
        <fullName evidence="1">Uncharacterized protein</fullName>
    </submittedName>
</protein>
<reference evidence="1" key="2">
    <citation type="journal article" date="2020" name="Nat. Commun.">
        <title>Large-scale genome sequencing of mycorrhizal fungi provides insights into the early evolution of symbiotic traits.</title>
        <authorList>
            <person name="Miyauchi S."/>
            <person name="Kiss E."/>
            <person name="Kuo A."/>
            <person name="Drula E."/>
            <person name="Kohler A."/>
            <person name="Sanchez-Garcia M."/>
            <person name="Morin E."/>
            <person name="Andreopoulos B."/>
            <person name="Barry K.W."/>
            <person name="Bonito G."/>
            <person name="Buee M."/>
            <person name="Carver A."/>
            <person name="Chen C."/>
            <person name="Cichocki N."/>
            <person name="Clum A."/>
            <person name="Culley D."/>
            <person name="Crous P.W."/>
            <person name="Fauchery L."/>
            <person name="Girlanda M."/>
            <person name="Hayes R.D."/>
            <person name="Keri Z."/>
            <person name="LaButti K."/>
            <person name="Lipzen A."/>
            <person name="Lombard V."/>
            <person name="Magnuson J."/>
            <person name="Maillard F."/>
            <person name="Murat C."/>
            <person name="Nolan M."/>
            <person name="Ohm R.A."/>
            <person name="Pangilinan J."/>
            <person name="Pereira M.F."/>
            <person name="Perotto S."/>
            <person name="Peter M."/>
            <person name="Pfister S."/>
            <person name="Riley R."/>
            <person name="Sitrit Y."/>
            <person name="Stielow J.B."/>
            <person name="Szollosi G."/>
            <person name="Zifcakova L."/>
            <person name="Stursova M."/>
            <person name="Spatafora J.W."/>
            <person name="Tedersoo L."/>
            <person name="Vaario L.M."/>
            <person name="Yamada A."/>
            <person name="Yan M."/>
            <person name="Wang P."/>
            <person name="Xu J."/>
            <person name="Bruns T."/>
            <person name="Baldrian P."/>
            <person name="Vilgalys R."/>
            <person name="Dunand C."/>
            <person name="Henrissat B."/>
            <person name="Grigoriev I.V."/>
            <person name="Hibbett D."/>
            <person name="Nagy L.G."/>
            <person name="Martin F.M."/>
        </authorList>
    </citation>
    <scope>NUCLEOTIDE SEQUENCE</scope>
    <source>
        <strain evidence="1">P2</strain>
    </source>
</reference>
<evidence type="ECO:0000313" key="1">
    <source>
        <dbReference type="EMBL" id="KAF9648575.1"/>
    </source>
</evidence>
<organism evidence="1 2">
    <name type="scientific">Thelephora ganbajun</name>
    <name type="common">Ganba fungus</name>
    <dbReference type="NCBI Taxonomy" id="370292"/>
    <lineage>
        <taxon>Eukaryota</taxon>
        <taxon>Fungi</taxon>
        <taxon>Dikarya</taxon>
        <taxon>Basidiomycota</taxon>
        <taxon>Agaricomycotina</taxon>
        <taxon>Agaricomycetes</taxon>
        <taxon>Thelephorales</taxon>
        <taxon>Thelephoraceae</taxon>
        <taxon>Thelephora</taxon>
    </lineage>
</organism>
<dbReference type="Proteomes" id="UP000886501">
    <property type="component" value="Unassembled WGS sequence"/>
</dbReference>
<evidence type="ECO:0000313" key="2">
    <source>
        <dbReference type="Proteomes" id="UP000886501"/>
    </source>
</evidence>